<evidence type="ECO:0000313" key="6">
    <source>
        <dbReference type="Proteomes" id="UP000029452"/>
    </source>
</evidence>
<accession>A0A094X8V6</accession>
<sequence length="214" mass="24648">MTSKHDLYRMQKGFFQDAYRSGQIGWPRTGASPIVRTAFERGYLGPGSRVLEIGCGEGRNLRALWPGTAAVVGMDYVAEPLRTAKKSMPEKVSLIQGDLFSLPFREKSFDVILDWGVFHHLKKPERERYPHWLFHLVGAGGILLLGAFSEKFRHHPGEVRRQMFVCHRGHYDVFFDKDRFSRAMGPHWRLLWQGEENQGDGLSYYRLGIFQCMG</sequence>
<organism evidence="5 6">
    <name type="scientific">Leptospirillum ferriphilum</name>
    <dbReference type="NCBI Taxonomy" id="178606"/>
    <lineage>
        <taxon>Bacteria</taxon>
        <taxon>Pseudomonadati</taxon>
        <taxon>Nitrospirota</taxon>
        <taxon>Nitrospiria</taxon>
        <taxon>Nitrospirales</taxon>
        <taxon>Nitrospiraceae</taxon>
        <taxon>Leptospirillum</taxon>
    </lineage>
</organism>
<dbReference type="PANTHER" id="PTHR43464">
    <property type="entry name" value="METHYLTRANSFERASE"/>
    <property type="match status" value="1"/>
</dbReference>
<evidence type="ECO:0000259" key="4">
    <source>
        <dbReference type="Pfam" id="PF13649"/>
    </source>
</evidence>
<dbReference type="InterPro" id="IPR041698">
    <property type="entry name" value="Methyltransf_25"/>
</dbReference>
<proteinExistence type="predicted"/>
<dbReference type="PATRIC" id="fig|178606.4.peg.181"/>
<feature type="domain" description="Methyltransferase" evidence="4">
    <location>
        <begin position="50"/>
        <end position="141"/>
    </location>
</feature>
<dbReference type="RefSeq" id="WP_161781700.1">
    <property type="nucleotide sequence ID" value="NZ_JBPKCJ010000001.1"/>
</dbReference>
<comment type="caution">
    <text evidence="5">The sequence shown here is derived from an EMBL/GenBank/DDBJ whole genome shotgun (WGS) entry which is preliminary data.</text>
</comment>
<evidence type="ECO:0000256" key="2">
    <source>
        <dbReference type="ARBA" id="ARBA00022679"/>
    </source>
</evidence>
<dbReference type="Proteomes" id="UP000029452">
    <property type="component" value="Unassembled WGS sequence"/>
</dbReference>
<dbReference type="GO" id="GO:0032259">
    <property type="term" value="P:methylation"/>
    <property type="evidence" value="ECO:0007669"/>
    <property type="project" value="UniProtKB-KW"/>
</dbReference>
<dbReference type="Gene3D" id="3.40.50.150">
    <property type="entry name" value="Vaccinia Virus protein VP39"/>
    <property type="match status" value="1"/>
</dbReference>
<name>A0A094X8V6_9BACT</name>
<evidence type="ECO:0000256" key="3">
    <source>
        <dbReference type="ARBA" id="ARBA00022691"/>
    </source>
</evidence>
<keyword evidence="3" id="KW-0949">S-adenosyl-L-methionine</keyword>
<dbReference type="AlphaFoldDB" id="A0A094X8V6"/>
<keyword evidence="2 5" id="KW-0808">Transferase</keyword>
<dbReference type="PANTHER" id="PTHR43464:SF19">
    <property type="entry name" value="UBIQUINONE BIOSYNTHESIS O-METHYLTRANSFERASE, MITOCHONDRIAL"/>
    <property type="match status" value="1"/>
</dbReference>
<gene>
    <name evidence="5" type="ORF">LptCag_2403</name>
</gene>
<dbReference type="CDD" id="cd02440">
    <property type="entry name" value="AdoMet_MTases"/>
    <property type="match status" value="1"/>
</dbReference>
<protein>
    <submittedName>
        <fullName evidence="5">Putative SAM dependent methyltransferase</fullName>
    </submittedName>
</protein>
<dbReference type="EMBL" id="JPGK01000001">
    <property type="protein sequence ID" value="KGA94969.1"/>
    <property type="molecule type" value="Genomic_DNA"/>
</dbReference>
<dbReference type="Pfam" id="PF13649">
    <property type="entry name" value="Methyltransf_25"/>
    <property type="match status" value="1"/>
</dbReference>
<dbReference type="GO" id="GO:0008168">
    <property type="term" value="F:methyltransferase activity"/>
    <property type="evidence" value="ECO:0007669"/>
    <property type="project" value="UniProtKB-KW"/>
</dbReference>
<reference evidence="5 6" key="1">
    <citation type="submission" date="2014-06" db="EMBL/GenBank/DDBJ databases">
        <title>Draft genome sequence of iron oxidizing acidophile Leptospirillum ferriphilum DSM14647.</title>
        <authorList>
            <person name="Cardenas J.P."/>
            <person name="Lazcano M."/>
            <person name="Ossandon F.J."/>
            <person name="Corbett M."/>
            <person name="Holmes D.S."/>
            <person name="Watkin E."/>
        </authorList>
    </citation>
    <scope>NUCLEOTIDE SEQUENCE [LARGE SCALE GENOMIC DNA]</scope>
    <source>
        <strain evidence="5 6">DSM 14647</strain>
    </source>
</reference>
<evidence type="ECO:0000313" key="5">
    <source>
        <dbReference type="EMBL" id="KGA94969.1"/>
    </source>
</evidence>
<keyword evidence="1 5" id="KW-0489">Methyltransferase</keyword>
<evidence type="ECO:0000256" key="1">
    <source>
        <dbReference type="ARBA" id="ARBA00022603"/>
    </source>
</evidence>
<dbReference type="InterPro" id="IPR029063">
    <property type="entry name" value="SAM-dependent_MTases_sf"/>
</dbReference>
<dbReference type="SUPFAM" id="SSF53335">
    <property type="entry name" value="S-adenosyl-L-methionine-dependent methyltransferases"/>
    <property type="match status" value="1"/>
</dbReference>